<evidence type="ECO:0000313" key="3">
    <source>
        <dbReference type="Proteomes" id="UP001499951"/>
    </source>
</evidence>
<reference evidence="3" key="1">
    <citation type="journal article" date="2019" name="Int. J. Syst. Evol. Microbiol.">
        <title>The Global Catalogue of Microorganisms (GCM) 10K type strain sequencing project: providing services to taxonomists for standard genome sequencing and annotation.</title>
        <authorList>
            <consortium name="The Broad Institute Genomics Platform"/>
            <consortium name="The Broad Institute Genome Sequencing Center for Infectious Disease"/>
            <person name="Wu L."/>
            <person name="Ma J."/>
        </authorList>
    </citation>
    <scope>NUCLEOTIDE SEQUENCE [LARGE SCALE GENOMIC DNA]</scope>
    <source>
        <strain evidence="3">JCM 15089</strain>
    </source>
</reference>
<dbReference type="Gene3D" id="3.60.40.10">
    <property type="entry name" value="PPM-type phosphatase domain"/>
    <property type="match status" value="1"/>
</dbReference>
<comment type="caution">
    <text evidence="2">The sequence shown here is derived from an EMBL/GenBank/DDBJ whole genome shotgun (WGS) entry which is preliminary data.</text>
</comment>
<evidence type="ECO:0000259" key="1">
    <source>
        <dbReference type="Pfam" id="PF13672"/>
    </source>
</evidence>
<dbReference type="SUPFAM" id="SSF81606">
    <property type="entry name" value="PP2C-like"/>
    <property type="match status" value="1"/>
</dbReference>
<keyword evidence="3" id="KW-1185">Reference proteome</keyword>
<dbReference type="InterPro" id="IPR001932">
    <property type="entry name" value="PPM-type_phosphatase-like_dom"/>
</dbReference>
<sequence>MPFEVIESLSLPGDPQKPNEDAFAAEPFAALVLDGATMVSENLMPGRSDAAWIASFGARRLMAHLKEGISPRAALRHALADAERSFAGLRRRAPQQPWEYPLASMTLAVPEDDGFGLLWYGDCAALMLTPDGATSVVGPALERKAGETSAAQRFLDETGLGPVEALKGDTYLPLFRAGREKANTAAGEWLFSPVAAASEHVFRARYRAPAGTLVLLCSDGFLALASAYNAMTADELVAAARDGGLKALGERLRGIEDGDPEGRRYPRFKKSDDATAVLVRVI</sequence>
<protein>
    <submittedName>
        <fullName evidence="2">Protein phosphatase 2C domain-containing protein</fullName>
    </submittedName>
</protein>
<dbReference type="InterPro" id="IPR036457">
    <property type="entry name" value="PPM-type-like_dom_sf"/>
</dbReference>
<dbReference type="EMBL" id="BAAADD010000006">
    <property type="protein sequence ID" value="GAA0575064.1"/>
    <property type="molecule type" value="Genomic_DNA"/>
</dbReference>
<organism evidence="2 3">
    <name type="scientific">Rhizomicrobium electricum</name>
    <dbReference type="NCBI Taxonomy" id="480070"/>
    <lineage>
        <taxon>Bacteria</taxon>
        <taxon>Pseudomonadati</taxon>
        <taxon>Pseudomonadota</taxon>
        <taxon>Alphaproteobacteria</taxon>
        <taxon>Micropepsales</taxon>
        <taxon>Micropepsaceae</taxon>
        <taxon>Rhizomicrobium</taxon>
    </lineage>
</organism>
<dbReference type="Pfam" id="PF13672">
    <property type="entry name" value="PP2C_2"/>
    <property type="match status" value="1"/>
</dbReference>
<dbReference type="RefSeq" id="WP_166935648.1">
    <property type="nucleotide sequence ID" value="NZ_BAAADD010000006.1"/>
</dbReference>
<evidence type="ECO:0000313" key="2">
    <source>
        <dbReference type="EMBL" id="GAA0575064.1"/>
    </source>
</evidence>
<proteinExistence type="predicted"/>
<accession>A0ABP3PZU6</accession>
<feature type="domain" description="PPM-type phosphatase" evidence="1">
    <location>
        <begin position="17"/>
        <end position="224"/>
    </location>
</feature>
<name>A0ABP3PZU6_9PROT</name>
<gene>
    <name evidence="2" type="ORF">GCM10008942_24790</name>
</gene>
<dbReference type="Proteomes" id="UP001499951">
    <property type="component" value="Unassembled WGS sequence"/>
</dbReference>